<keyword evidence="2" id="KW-0805">Transcription regulation</keyword>
<name>A0A2V3A6Q1_9BACI</name>
<evidence type="ECO:0000259" key="5">
    <source>
        <dbReference type="PROSITE" id="PS50932"/>
    </source>
</evidence>
<dbReference type="InterPro" id="IPR001761">
    <property type="entry name" value="Peripla_BP/Lac1_sug-bd_dom"/>
</dbReference>
<dbReference type="InterPro" id="IPR000843">
    <property type="entry name" value="HTH_LacI"/>
</dbReference>
<dbReference type="SUPFAM" id="SSF47413">
    <property type="entry name" value="lambda repressor-like DNA-binding domains"/>
    <property type="match status" value="1"/>
</dbReference>
<dbReference type="RefSeq" id="WP_110063220.1">
    <property type="nucleotide sequence ID" value="NZ_QGTW01000001.1"/>
</dbReference>
<evidence type="ECO:0000313" key="6">
    <source>
        <dbReference type="EMBL" id="PWW32268.1"/>
    </source>
</evidence>
<dbReference type="CDD" id="cd01392">
    <property type="entry name" value="HTH_LacI"/>
    <property type="match status" value="1"/>
</dbReference>
<sequence length="324" mass="36858">MPSLKDVADLAGVGVGTVSRVINNHPNVRNETREKVNAAIKQLNYIPNEVARNFKMQKSTMVALLLPSIWHPFFSELAYYIEDELDREGYKLMLCNSGGRPDKELYYLDMLNQNKVAGIIGITYNDIEDSVSTDIPIISIDRHFGKKITCVTSDNYTGGRIALKELVKAGAKKVAYLGITSSAYSEVELRKKGFIDEAKAQGIEYIIYEENDTVYNDDEYFENFFKIKELRHISGVFANTDLLAAKYIDKAKQYGIRTPEDVKVIGYDGIQDNKLFHPILSTIRQPVEEMARMSVKLLLRKIEGQTLEQEIYRIPVMFREGETT</sequence>
<dbReference type="PROSITE" id="PS00356">
    <property type="entry name" value="HTH_LACI_1"/>
    <property type="match status" value="1"/>
</dbReference>
<dbReference type="Gene3D" id="3.40.50.2300">
    <property type="match status" value="2"/>
</dbReference>
<organism evidence="6 7">
    <name type="scientific">Cytobacillus oceanisediminis</name>
    <dbReference type="NCBI Taxonomy" id="665099"/>
    <lineage>
        <taxon>Bacteria</taxon>
        <taxon>Bacillati</taxon>
        <taxon>Bacillota</taxon>
        <taxon>Bacilli</taxon>
        <taxon>Bacillales</taxon>
        <taxon>Bacillaceae</taxon>
        <taxon>Cytobacillus</taxon>
    </lineage>
</organism>
<evidence type="ECO:0000256" key="2">
    <source>
        <dbReference type="ARBA" id="ARBA00023015"/>
    </source>
</evidence>
<accession>A0A2V3A6Q1</accession>
<dbReference type="CDD" id="cd06291">
    <property type="entry name" value="PBP1_Qymf-like"/>
    <property type="match status" value="1"/>
</dbReference>
<dbReference type="PANTHER" id="PTHR30146:SF95">
    <property type="entry name" value="RIBOSE OPERON REPRESSOR"/>
    <property type="match status" value="1"/>
</dbReference>
<dbReference type="PANTHER" id="PTHR30146">
    <property type="entry name" value="LACI-RELATED TRANSCRIPTIONAL REPRESSOR"/>
    <property type="match status" value="1"/>
</dbReference>
<dbReference type="GO" id="GO:0003700">
    <property type="term" value="F:DNA-binding transcription factor activity"/>
    <property type="evidence" value="ECO:0007669"/>
    <property type="project" value="TreeGrafter"/>
</dbReference>
<reference evidence="6 7" key="1">
    <citation type="submission" date="2018-05" db="EMBL/GenBank/DDBJ databases">
        <title>Freshwater and sediment microbial communities from various areas in North America, analyzing microbe dynamics in response to fracking.</title>
        <authorList>
            <person name="Lamendella R."/>
        </authorList>
    </citation>
    <scope>NUCLEOTIDE SEQUENCE [LARGE SCALE GENOMIC DNA]</scope>
    <source>
        <strain evidence="6 7">15_TX</strain>
    </source>
</reference>
<dbReference type="AlphaFoldDB" id="A0A2V3A6Q1"/>
<dbReference type="GO" id="GO:0000976">
    <property type="term" value="F:transcription cis-regulatory region binding"/>
    <property type="evidence" value="ECO:0007669"/>
    <property type="project" value="TreeGrafter"/>
</dbReference>
<keyword evidence="1" id="KW-0678">Repressor</keyword>
<dbReference type="InterPro" id="IPR010982">
    <property type="entry name" value="Lambda_DNA-bd_dom_sf"/>
</dbReference>
<proteinExistence type="predicted"/>
<dbReference type="PROSITE" id="PS50932">
    <property type="entry name" value="HTH_LACI_2"/>
    <property type="match status" value="1"/>
</dbReference>
<comment type="caution">
    <text evidence="6">The sequence shown here is derived from an EMBL/GenBank/DDBJ whole genome shotgun (WGS) entry which is preliminary data.</text>
</comment>
<dbReference type="Proteomes" id="UP000247150">
    <property type="component" value="Unassembled WGS sequence"/>
</dbReference>
<keyword evidence="4" id="KW-0804">Transcription</keyword>
<dbReference type="OrthoDB" id="9796186at2"/>
<keyword evidence="3" id="KW-0238">DNA-binding</keyword>
<dbReference type="SUPFAM" id="SSF53822">
    <property type="entry name" value="Periplasmic binding protein-like I"/>
    <property type="match status" value="1"/>
</dbReference>
<gene>
    <name evidence="6" type="ORF">DFO73_101531</name>
</gene>
<dbReference type="Pfam" id="PF00532">
    <property type="entry name" value="Peripla_BP_1"/>
    <property type="match status" value="1"/>
</dbReference>
<evidence type="ECO:0000256" key="4">
    <source>
        <dbReference type="ARBA" id="ARBA00023163"/>
    </source>
</evidence>
<dbReference type="EMBL" id="QGTW01000001">
    <property type="protein sequence ID" value="PWW32268.1"/>
    <property type="molecule type" value="Genomic_DNA"/>
</dbReference>
<dbReference type="Pfam" id="PF00356">
    <property type="entry name" value="LacI"/>
    <property type="match status" value="1"/>
</dbReference>
<dbReference type="InterPro" id="IPR028082">
    <property type="entry name" value="Peripla_BP_I"/>
</dbReference>
<evidence type="ECO:0000256" key="1">
    <source>
        <dbReference type="ARBA" id="ARBA00022491"/>
    </source>
</evidence>
<feature type="domain" description="HTH lacI-type" evidence="5">
    <location>
        <begin position="2"/>
        <end position="56"/>
    </location>
</feature>
<evidence type="ECO:0000313" key="7">
    <source>
        <dbReference type="Proteomes" id="UP000247150"/>
    </source>
</evidence>
<protein>
    <submittedName>
        <fullName evidence="6">LacI family transcriptional regulator</fullName>
    </submittedName>
</protein>
<dbReference type="SMART" id="SM00354">
    <property type="entry name" value="HTH_LACI"/>
    <property type="match status" value="1"/>
</dbReference>
<dbReference type="Gene3D" id="1.10.260.40">
    <property type="entry name" value="lambda repressor-like DNA-binding domains"/>
    <property type="match status" value="1"/>
</dbReference>
<evidence type="ECO:0000256" key="3">
    <source>
        <dbReference type="ARBA" id="ARBA00023125"/>
    </source>
</evidence>